<reference evidence="2 3" key="1">
    <citation type="journal article" date="2019" name="Int. J. Syst. Evol. Microbiol.">
        <title>The Global Catalogue of Microorganisms (GCM) 10K type strain sequencing project: providing services to taxonomists for standard genome sequencing and annotation.</title>
        <authorList>
            <consortium name="The Broad Institute Genomics Platform"/>
            <consortium name="The Broad Institute Genome Sequencing Center for Infectious Disease"/>
            <person name="Wu L."/>
            <person name="Ma J."/>
        </authorList>
    </citation>
    <scope>NUCLEOTIDE SEQUENCE [LARGE SCALE GENOMIC DNA]</scope>
    <source>
        <strain evidence="2 3">JCM 16002</strain>
    </source>
</reference>
<proteinExistence type="predicted"/>
<sequence>MRKIGPAERIRGLRGVDPARSYRQRHGRRARALAALLEVDDDEVVVRPWELRLPRTVILAAARTRGLEPVGGPGEPGRRGPWLEPMRFTRQAPTSPADPR</sequence>
<feature type="region of interest" description="Disordered" evidence="1">
    <location>
        <begin position="66"/>
        <end position="100"/>
    </location>
</feature>
<accession>A0ABN2IEP7</accession>
<evidence type="ECO:0000256" key="1">
    <source>
        <dbReference type="SAM" id="MobiDB-lite"/>
    </source>
</evidence>
<dbReference type="RefSeq" id="WP_344391167.1">
    <property type="nucleotide sequence ID" value="NZ_BAAAQG010000006.1"/>
</dbReference>
<name>A0ABN2IEP7_9ACTN</name>
<protein>
    <submittedName>
        <fullName evidence="2">Uncharacterized protein</fullName>
    </submittedName>
</protein>
<evidence type="ECO:0000313" key="2">
    <source>
        <dbReference type="EMBL" id="GAA1703526.1"/>
    </source>
</evidence>
<keyword evidence="3" id="KW-1185">Reference proteome</keyword>
<gene>
    <name evidence="2" type="ORF">GCM10009831_11120</name>
</gene>
<dbReference type="Proteomes" id="UP001500383">
    <property type="component" value="Unassembled WGS sequence"/>
</dbReference>
<dbReference type="EMBL" id="BAAAQG010000006">
    <property type="protein sequence ID" value="GAA1703526.1"/>
    <property type="molecule type" value="Genomic_DNA"/>
</dbReference>
<evidence type="ECO:0000313" key="3">
    <source>
        <dbReference type="Proteomes" id="UP001500383"/>
    </source>
</evidence>
<comment type="caution">
    <text evidence="2">The sequence shown here is derived from an EMBL/GenBank/DDBJ whole genome shotgun (WGS) entry which is preliminary data.</text>
</comment>
<organism evidence="2 3">
    <name type="scientific">Dietzia cercidiphylli</name>
    <dbReference type="NCBI Taxonomy" id="498199"/>
    <lineage>
        <taxon>Bacteria</taxon>
        <taxon>Bacillati</taxon>
        <taxon>Actinomycetota</taxon>
        <taxon>Actinomycetes</taxon>
        <taxon>Mycobacteriales</taxon>
        <taxon>Dietziaceae</taxon>
        <taxon>Dietzia</taxon>
    </lineage>
</organism>